<sequence>MLAGSAVETAQSFAGGKLYQGYLSAFNYHRWHAPVSGQIREAYNVDGTYFSEIEGEGADARGLNDSQGYTTAVAARAVIVIDCDESALGAVACIFVGMAEVSSCRIVALPGQRVEKGDAIGFFQYGGSTYCLVLQPGVIRAFDPQPPYRDDGPPLKVNSCLAIANG</sequence>
<dbReference type="Pfam" id="PF02666">
    <property type="entry name" value="PS_Dcarbxylase"/>
    <property type="match status" value="1"/>
</dbReference>
<protein>
    <submittedName>
        <fullName evidence="5">Phosphatidylserine decarboxylase</fullName>
    </submittedName>
</protein>
<keyword evidence="3" id="KW-0456">Lyase</keyword>
<dbReference type="InterPro" id="IPR003817">
    <property type="entry name" value="PS_Dcarbxylase"/>
</dbReference>
<evidence type="ECO:0000256" key="3">
    <source>
        <dbReference type="ARBA" id="ARBA00023239"/>
    </source>
</evidence>
<dbReference type="PANTHER" id="PTHR10067">
    <property type="entry name" value="PHOSPHATIDYLSERINE DECARBOXYLASE"/>
    <property type="match status" value="1"/>
</dbReference>
<evidence type="ECO:0000313" key="5">
    <source>
        <dbReference type="EMBL" id="PVX61364.1"/>
    </source>
</evidence>
<evidence type="ECO:0000256" key="1">
    <source>
        <dbReference type="ARBA" id="ARBA00022793"/>
    </source>
</evidence>
<gene>
    <name evidence="5" type="ORF">C7402_14013</name>
</gene>
<dbReference type="Proteomes" id="UP000245712">
    <property type="component" value="Unassembled WGS sequence"/>
</dbReference>
<organism evidence="5 6">
    <name type="scientific">Paraburkholderia unamae</name>
    <dbReference type="NCBI Taxonomy" id="219649"/>
    <lineage>
        <taxon>Bacteria</taxon>
        <taxon>Pseudomonadati</taxon>
        <taxon>Pseudomonadota</taxon>
        <taxon>Betaproteobacteria</taxon>
        <taxon>Burkholderiales</taxon>
        <taxon>Burkholderiaceae</taxon>
        <taxon>Paraburkholderia</taxon>
    </lineage>
</organism>
<keyword evidence="4" id="KW-0670">Pyruvate</keyword>
<comment type="caution">
    <text evidence="5">The sequence shown here is derived from an EMBL/GenBank/DDBJ whole genome shotgun (WGS) entry which is preliminary data.</text>
</comment>
<accession>A0ABX5K7E2</accession>
<dbReference type="PANTHER" id="PTHR10067:SF9">
    <property type="entry name" value="PHOSPHATIDYLSERINE DECARBOXYLASE FAMILY PROTEIN (AFU_ORTHOLOGUE AFUA_7G01730)"/>
    <property type="match status" value="1"/>
</dbReference>
<evidence type="ECO:0000256" key="4">
    <source>
        <dbReference type="ARBA" id="ARBA00023317"/>
    </source>
</evidence>
<evidence type="ECO:0000256" key="2">
    <source>
        <dbReference type="ARBA" id="ARBA00023145"/>
    </source>
</evidence>
<dbReference type="EMBL" id="QEOB01000040">
    <property type="protein sequence ID" value="PVX61364.1"/>
    <property type="molecule type" value="Genomic_DNA"/>
</dbReference>
<keyword evidence="6" id="KW-1185">Reference proteome</keyword>
<evidence type="ECO:0000313" key="6">
    <source>
        <dbReference type="Proteomes" id="UP000245712"/>
    </source>
</evidence>
<name>A0ABX5K7E2_9BURK</name>
<proteinExistence type="predicted"/>
<reference evidence="5 6" key="1">
    <citation type="submission" date="2018-05" db="EMBL/GenBank/DDBJ databases">
        <title>Genomic Encyclopedia of Type Strains, Phase IV (KMG-V): Genome sequencing to study the core and pangenomes of soil and plant-associated prokaryotes.</title>
        <authorList>
            <person name="Whitman W."/>
        </authorList>
    </citation>
    <scope>NUCLEOTIDE SEQUENCE [LARGE SCALE GENOMIC DNA]</scope>
    <source>
        <strain evidence="5 6">SCZa-39</strain>
    </source>
</reference>
<keyword evidence="2" id="KW-0865">Zymogen</keyword>
<keyword evidence="1" id="KW-0210">Decarboxylase</keyword>